<evidence type="ECO:0000256" key="1">
    <source>
        <dbReference type="SAM" id="Phobius"/>
    </source>
</evidence>
<proteinExistence type="predicted"/>
<keyword evidence="1" id="KW-0812">Transmembrane</keyword>
<gene>
    <name evidence="2" type="ORF">MNBD_GAMMA01-2199</name>
</gene>
<keyword evidence="1" id="KW-0472">Membrane</keyword>
<evidence type="ECO:0000313" key="2">
    <source>
        <dbReference type="EMBL" id="VAW36523.1"/>
    </source>
</evidence>
<feature type="transmembrane region" description="Helical" evidence="1">
    <location>
        <begin position="12"/>
        <end position="31"/>
    </location>
</feature>
<organism evidence="2">
    <name type="scientific">hydrothermal vent metagenome</name>
    <dbReference type="NCBI Taxonomy" id="652676"/>
    <lineage>
        <taxon>unclassified sequences</taxon>
        <taxon>metagenomes</taxon>
        <taxon>ecological metagenomes</taxon>
    </lineage>
</organism>
<dbReference type="EMBL" id="UOEW01000145">
    <property type="protein sequence ID" value="VAW36523.1"/>
    <property type="molecule type" value="Genomic_DNA"/>
</dbReference>
<sequence length="70" mass="8180">MKKFLRNSSNRTIAYIIILFSVLISSTVGHIFDLSLYQKWLLIPPILGLIYVFSKYIDKLKSQKDNSEKE</sequence>
<name>A0A3B0V888_9ZZZZ</name>
<accession>A0A3B0V888</accession>
<reference evidence="2" key="1">
    <citation type="submission" date="2018-06" db="EMBL/GenBank/DDBJ databases">
        <authorList>
            <person name="Zhirakovskaya E."/>
        </authorList>
    </citation>
    <scope>NUCLEOTIDE SEQUENCE</scope>
</reference>
<protein>
    <submittedName>
        <fullName evidence="2">Uncharacterized protein</fullName>
    </submittedName>
</protein>
<feature type="transmembrane region" description="Helical" evidence="1">
    <location>
        <begin position="37"/>
        <end position="54"/>
    </location>
</feature>
<dbReference type="AlphaFoldDB" id="A0A3B0V888"/>
<keyword evidence="1" id="KW-1133">Transmembrane helix</keyword>